<accession>A0ABD4U2R7</accession>
<evidence type="ECO:0000313" key="2">
    <source>
        <dbReference type="Proteomes" id="UP001208682"/>
    </source>
</evidence>
<dbReference type="Pfam" id="PF14205">
    <property type="entry name" value="Cys_rich_KTR"/>
    <property type="match status" value="1"/>
</dbReference>
<dbReference type="AlphaFoldDB" id="A0ABD4U2R7"/>
<organism evidence="1 2">
    <name type="scientific">Streptococcus anginosus</name>
    <dbReference type="NCBI Taxonomy" id="1328"/>
    <lineage>
        <taxon>Bacteria</taxon>
        <taxon>Bacillati</taxon>
        <taxon>Bacillota</taxon>
        <taxon>Bacilli</taxon>
        <taxon>Lactobacillales</taxon>
        <taxon>Streptococcaceae</taxon>
        <taxon>Streptococcus</taxon>
        <taxon>Streptococcus anginosus group</taxon>
    </lineage>
</organism>
<comment type="caution">
    <text evidence="1">The sequence shown here is derived from an EMBL/GenBank/DDBJ whole genome shotgun (WGS) entry which is preliminary data.</text>
</comment>
<protein>
    <submittedName>
        <fullName evidence="1">Cysteine-rich KTR domain-containing protein</fullName>
    </submittedName>
</protein>
<reference evidence="1 2" key="1">
    <citation type="submission" date="2022-10" db="EMBL/GenBank/DDBJ databases">
        <title>Comparative genomic study of S. anginosus.</title>
        <authorList>
            <person name="Prasad A."/>
            <person name="Ene A."/>
            <person name="Jablonska S."/>
            <person name="Du J."/>
            <person name="Wolfe A.J."/>
            <person name="Putonti C."/>
        </authorList>
    </citation>
    <scope>NUCLEOTIDE SEQUENCE [LARGE SCALE GENOMIC DNA]</scope>
    <source>
        <strain evidence="1 2">UMB1339</strain>
    </source>
</reference>
<evidence type="ECO:0000313" key="1">
    <source>
        <dbReference type="EMBL" id="MCW1076899.1"/>
    </source>
</evidence>
<name>A0ABD4U2R7_STRAP</name>
<dbReference type="EMBL" id="JAPAIP010000023">
    <property type="protein sequence ID" value="MCW1076899.1"/>
    <property type="molecule type" value="Genomic_DNA"/>
</dbReference>
<proteinExistence type="predicted"/>
<dbReference type="Proteomes" id="UP001208682">
    <property type="component" value="Unassembled WGS sequence"/>
</dbReference>
<dbReference type="GeneID" id="78827057"/>
<dbReference type="RefSeq" id="WP_080660607.1">
    <property type="nucleotide sequence ID" value="NZ_CABFME010000044.1"/>
</dbReference>
<dbReference type="InterPro" id="IPR025957">
    <property type="entry name" value="Cys_rich_KTR"/>
</dbReference>
<gene>
    <name evidence="1" type="ORF">OJ589_07045</name>
</gene>
<sequence>MLLTEWLLCPICKSKTRIKLRKDTELRNFPLYCPKCKLETLVSIKEFKTTIIKEPDAKTQSR</sequence>